<organism evidence="4">
    <name type="scientific">Siphoviridae sp. ctrgQ8</name>
    <dbReference type="NCBI Taxonomy" id="2825689"/>
    <lineage>
        <taxon>Viruses</taxon>
        <taxon>Duplodnaviria</taxon>
        <taxon>Heunggongvirae</taxon>
        <taxon>Uroviricota</taxon>
        <taxon>Caudoviricetes</taxon>
    </lineage>
</organism>
<name>A0A8S5PNZ2_9CAUD</name>
<keyword evidence="4" id="KW-0255">Endonuclease</keyword>
<dbReference type="GO" id="GO:0004519">
    <property type="term" value="F:endonuclease activity"/>
    <property type="evidence" value="ECO:0007669"/>
    <property type="project" value="UniProtKB-KW"/>
</dbReference>
<protein>
    <submittedName>
        <fullName evidence="4">HNH endonuclease</fullName>
    </submittedName>
</protein>
<evidence type="ECO:0000256" key="2">
    <source>
        <dbReference type="ARBA" id="ARBA00022801"/>
    </source>
</evidence>
<sequence length="110" mass="12797">MSRDYNYRKMISSMAWRKTRRRKLEQSPLCEACKQNGVIMAATEVHHVIPCESAKTVTEMRALMFDVDNLQSLCHDCHSLIHAGMKSHSRVKVKENASRSLSRFKERFIL</sequence>
<dbReference type="GO" id="GO:0008270">
    <property type="term" value="F:zinc ion binding"/>
    <property type="evidence" value="ECO:0007669"/>
    <property type="project" value="InterPro"/>
</dbReference>
<evidence type="ECO:0000259" key="3">
    <source>
        <dbReference type="SMART" id="SM00507"/>
    </source>
</evidence>
<dbReference type="GO" id="GO:0016787">
    <property type="term" value="F:hydrolase activity"/>
    <property type="evidence" value="ECO:0007669"/>
    <property type="project" value="UniProtKB-KW"/>
</dbReference>
<reference evidence="4" key="1">
    <citation type="journal article" date="2021" name="Proc. Natl. Acad. Sci. U.S.A.">
        <title>A Catalog of Tens of Thousands of Viruses from Human Metagenomes Reveals Hidden Associations with Chronic Diseases.</title>
        <authorList>
            <person name="Tisza M.J."/>
            <person name="Buck C.B."/>
        </authorList>
    </citation>
    <scope>NUCLEOTIDE SEQUENCE</scope>
    <source>
        <strain evidence="4">CtrgQ8</strain>
    </source>
</reference>
<dbReference type="PANTHER" id="PTHR41286:SF1">
    <property type="entry name" value="HNH NUCLEASE YAJD-RELATED"/>
    <property type="match status" value="1"/>
</dbReference>
<dbReference type="InterPro" id="IPR002711">
    <property type="entry name" value="HNH"/>
</dbReference>
<feature type="domain" description="HNH nuclease" evidence="3">
    <location>
        <begin position="18"/>
        <end position="79"/>
    </location>
</feature>
<dbReference type="Pfam" id="PF01844">
    <property type="entry name" value="HNH"/>
    <property type="match status" value="1"/>
</dbReference>
<proteinExistence type="predicted"/>
<accession>A0A8S5PNZ2</accession>
<keyword evidence="1" id="KW-0540">Nuclease</keyword>
<evidence type="ECO:0000256" key="1">
    <source>
        <dbReference type="ARBA" id="ARBA00022722"/>
    </source>
</evidence>
<keyword evidence="2" id="KW-0378">Hydrolase</keyword>
<dbReference type="CDD" id="cd00085">
    <property type="entry name" value="HNHc"/>
    <property type="match status" value="1"/>
</dbReference>
<dbReference type="EMBL" id="BK015466">
    <property type="protein sequence ID" value="DAE08219.1"/>
    <property type="molecule type" value="Genomic_DNA"/>
</dbReference>
<dbReference type="Gene3D" id="1.10.30.50">
    <property type="match status" value="1"/>
</dbReference>
<dbReference type="SMART" id="SM00507">
    <property type="entry name" value="HNHc"/>
    <property type="match status" value="1"/>
</dbReference>
<dbReference type="PANTHER" id="PTHR41286">
    <property type="entry name" value="HNH NUCLEASE YAJD-RELATED"/>
    <property type="match status" value="1"/>
</dbReference>
<dbReference type="InterPro" id="IPR003615">
    <property type="entry name" value="HNH_nuc"/>
</dbReference>
<dbReference type="GO" id="GO:0003676">
    <property type="term" value="F:nucleic acid binding"/>
    <property type="evidence" value="ECO:0007669"/>
    <property type="project" value="InterPro"/>
</dbReference>
<evidence type="ECO:0000313" key="4">
    <source>
        <dbReference type="EMBL" id="DAE08219.1"/>
    </source>
</evidence>